<dbReference type="GO" id="GO:0046983">
    <property type="term" value="F:protein dimerization activity"/>
    <property type="evidence" value="ECO:0007669"/>
    <property type="project" value="InterPro"/>
</dbReference>
<protein>
    <submittedName>
        <fullName evidence="6">MyOD</fullName>
    </submittedName>
</protein>
<evidence type="ECO:0000259" key="5">
    <source>
        <dbReference type="PROSITE" id="PS50888"/>
    </source>
</evidence>
<accession>A0A8K1EZ32</accession>
<dbReference type="SMART" id="SM00353">
    <property type="entry name" value="HLH"/>
    <property type="match status" value="1"/>
</dbReference>
<evidence type="ECO:0000256" key="4">
    <source>
        <dbReference type="SAM" id="MobiDB-lite"/>
    </source>
</evidence>
<feature type="region of interest" description="Disordered" evidence="4">
    <location>
        <begin position="13"/>
        <end position="54"/>
    </location>
</feature>
<dbReference type="InterPro" id="IPR039704">
    <property type="entry name" value="Myogenic_factor"/>
</dbReference>
<dbReference type="GO" id="GO:0000981">
    <property type="term" value="F:DNA-binding transcription factor activity, RNA polymerase II-specific"/>
    <property type="evidence" value="ECO:0007669"/>
    <property type="project" value="TreeGrafter"/>
</dbReference>
<dbReference type="PANTHER" id="PTHR11534">
    <property type="entry name" value="MYOGENIC FACTOR"/>
    <property type="match status" value="1"/>
</dbReference>
<proteinExistence type="evidence at transcript level"/>
<reference evidence="6" key="1">
    <citation type="submission" date="2019-12" db="EMBL/GenBank/DDBJ databases">
        <title>Molecular cloning and expression analysis of MyOD in Chinese Shrimp, Fenneropenaeus chinensis.</title>
        <authorList>
            <person name="Lu X."/>
            <person name="Yan J.Y."/>
        </authorList>
    </citation>
    <scope>NUCLEOTIDE SEQUENCE</scope>
</reference>
<dbReference type="Gene3D" id="4.10.280.10">
    <property type="entry name" value="Helix-loop-helix DNA-binding domain"/>
    <property type="match status" value="1"/>
</dbReference>
<evidence type="ECO:0000256" key="3">
    <source>
        <dbReference type="ARBA" id="ARBA00023242"/>
    </source>
</evidence>
<dbReference type="InterPro" id="IPR036638">
    <property type="entry name" value="HLH_DNA-bd_sf"/>
</dbReference>
<organism evidence="6">
    <name type="scientific">Penaeus chinensis</name>
    <name type="common">Fleshy prawn</name>
    <name type="synonym">Fenneropenaeus chinensis</name>
    <dbReference type="NCBI Taxonomy" id="139456"/>
    <lineage>
        <taxon>Eukaryota</taxon>
        <taxon>Metazoa</taxon>
        <taxon>Ecdysozoa</taxon>
        <taxon>Arthropoda</taxon>
        <taxon>Crustacea</taxon>
        <taxon>Multicrustacea</taxon>
        <taxon>Malacostraca</taxon>
        <taxon>Eumalacostraca</taxon>
        <taxon>Eucarida</taxon>
        <taxon>Decapoda</taxon>
        <taxon>Dendrobranchiata</taxon>
        <taxon>Penaeoidea</taxon>
        <taxon>Penaeidae</taxon>
        <taxon>Penaeus</taxon>
    </lineage>
</organism>
<evidence type="ECO:0000256" key="1">
    <source>
        <dbReference type="ARBA" id="ARBA00004123"/>
    </source>
</evidence>
<dbReference type="FunFam" id="4.10.280.10:FF:000005">
    <property type="entry name" value="Myogenic factor"/>
    <property type="match status" value="1"/>
</dbReference>
<sequence length="210" mass="23324">MMPELRSCRYETRYSGSLSPDARPHSVSPSYPAHTHAHPHAHHYSPSHDHARPSSADLAAPFLTQQHAHHTHHSDKYDIKCEDDFLDDEDDPHVPHVLAPASHAPGHAHARTCLLWACKACKRKSVAVDRRKAATMRERRRLRKVNEAFELLKRRTCSNPNQRMPKVEILRNAIEYIESLEDLLHGTPSPGGGGGGGGHGGRGRPRPASG</sequence>
<dbReference type="InterPro" id="IPR011598">
    <property type="entry name" value="bHLH_dom"/>
</dbReference>
<dbReference type="InterPro" id="IPR002546">
    <property type="entry name" value="MyoD_N"/>
</dbReference>
<evidence type="ECO:0000256" key="2">
    <source>
        <dbReference type="ARBA" id="ARBA00023125"/>
    </source>
</evidence>
<dbReference type="Pfam" id="PF00010">
    <property type="entry name" value="HLH"/>
    <property type="match status" value="1"/>
</dbReference>
<dbReference type="GO" id="GO:0045663">
    <property type="term" value="P:positive regulation of myoblast differentiation"/>
    <property type="evidence" value="ECO:0007669"/>
    <property type="project" value="TreeGrafter"/>
</dbReference>
<feature type="compositionally biased region" description="Basic residues" evidence="4">
    <location>
        <begin position="35"/>
        <end position="45"/>
    </location>
</feature>
<dbReference type="PROSITE" id="PS50888">
    <property type="entry name" value="BHLH"/>
    <property type="match status" value="1"/>
</dbReference>
<feature type="domain" description="BHLH" evidence="5">
    <location>
        <begin position="129"/>
        <end position="180"/>
    </location>
</feature>
<evidence type="ECO:0000313" key="6">
    <source>
        <dbReference type="EMBL" id="QXO74912.1"/>
    </source>
</evidence>
<dbReference type="Pfam" id="PF01586">
    <property type="entry name" value="Basic"/>
    <property type="match status" value="1"/>
</dbReference>
<dbReference type="GO" id="GO:0005634">
    <property type="term" value="C:nucleus"/>
    <property type="evidence" value="ECO:0007669"/>
    <property type="project" value="UniProtKB-SubCell"/>
</dbReference>
<dbReference type="SMART" id="SM00520">
    <property type="entry name" value="BASIC"/>
    <property type="match status" value="1"/>
</dbReference>
<dbReference type="EMBL" id="MN815803">
    <property type="protein sequence ID" value="QXO74912.1"/>
    <property type="molecule type" value="mRNA"/>
</dbReference>
<dbReference type="CDD" id="cd19699">
    <property type="entry name" value="bHLH_TS_dMYOD_like"/>
    <property type="match status" value="1"/>
</dbReference>
<dbReference type="SUPFAM" id="SSF47459">
    <property type="entry name" value="HLH, helix-loop-helix DNA-binding domain"/>
    <property type="match status" value="1"/>
</dbReference>
<feature type="compositionally biased region" description="Gly residues" evidence="4">
    <location>
        <begin position="189"/>
        <end position="200"/>
    </location>
</feature>
<dbReference type="SMR" id="A0A8K1EZ32"/>
<dbReference type="PANTHER" id="PTHR11534:SF9">
    <property type="entry name" value="MYOGENIC-DETERMINATION PROTEIN"/>
    <property type="match status" value="1"/>
</dbReference>
<comment type="subcellular location">
    <subcellularLocation>
        <location evidence="1">Nucleus</location>
    </subcellularLocation>
</comment>
<feature type="region of interest" description="Disordered" evidence="4">
    <location>
        <begin position="183"/>
        <end position="210"/>
    </location>
</feature>
<dbReference type="GO" id="GO:0000978">
    <property type="term" value="F:RNA polymerase II cis-regulatory region sequence-specific DNA binding"/>
    <property type="evidence" value="ECO:0007669"/>
    <property type="project" value="TreeGrafter"/>
</dbReference>
<feature type="compositionally biased region" description="Basic residues" evidence="4">
    <location>
        <begin position="201"/>
        <end position="210"/>
    </location>
</feature>
<keyword evidence="3" id="KW-0539">Nucleus</keyword>
<name>A0A8K1EZ32_PENCE</name>
<keyword evidence="2" id="KW-0238">DNA-binding</keyword>
<dbReference type="GO" id="GO:0007517">
    <property type="term" value="P:muscle organ development"/>
    <property type="evidence" value="ECO:0007669"/>
    <property type="project" value="InterPro"/>
</dbReference>
<dbReference type="AlphaFoldDB" id="A0A8K1EZ32"/>